<proteinExistence type="inferred from homology"/>
<organism evidence="4 5">
    <name type="scientific">Plastoroseomonas hellenica</name>
    <dbReference type="NCBI Taxonomy" id="2687306"/>
    <lineage>
        <taxon>Bacteria</taxon>
        <taxon>Pseudomonadati</taxon>
        <taxon>Pseudomonadota</taxon>
        <taxon>Alphaproteobacteria</taxon>
        <taxon>Acetobacterales</taxon>
        <taxon>Acetobacteraceae</taxon>
        <taxon>Plastoroseomonas</taxon>
    </lineage>
</organism>
<dbReference type="PROSITE" id="PS51318">
    <property type="entry name" value="TAT"/>
    <property type="match status" value="1"/>
</dbReference>
<evidence type="ECO:0000256" key="3">
    <source>
        <dbReference type="SAM" id="SignalP"/>
    </source>
</evidence>
<dbReference type="PANTHER" id="PTHR30006:SF15">
    <property type="entry name" value="IRON-UTILIZATION PERIPLASMIC PROTEIN"/>
    <property type="match status" value="1"/>
</dbReference>
<comment type="similarity">
    <text evidence="1">Belongs to the bacterial solute-binding protein 1 family.</text>
</comment>
<comment type="caution">
    <text evidence="4">The sequence shown here is derived from an EMBL/GenBank/DDBJ whole genome shotgun (WGS) entry which is preliminary data.</text>
</comment>
<dbReference type="InterPro" id="IPR026045">
    <property type="entry name" value="Ferric-bd"/>
</dbReference>
<dbReference type="InterPro" id="IPR006311">
    <property type="entry name" value="TAT_signal"/>
</dbReference>
<evidence type="ECO:0000313" key="5">
    <source>
        <dbReference type="Proteomes" id="UP001196870"/>
    </source>
</evidence>
<accession>A0ABS5EZQ9</accession>
<dbReference type="Proteomes" id="UP001196870">
    <property type="component" value="Unassembled WGS sequence"/>
</dbReference>
<dbReference type="SUPFAM" id="SSF53850">
    <property type="entry name" value="Periplasmic binding protein-like II"/>
    <property type="match status" value="1"/>
</dbReference>
<evidence type="ECO:0000256" key="1">
    <source>
        <dbReference type="ARBA" id="ARBA00008520"/>
    </source>
</evidence>
<reference evidence="5" key="1">
    <citation type="journal article" date="2021" name="Syst. Appl. Microbiol.">
        <title>Roseomonas hellenica sp. nov., isolated from roots of wild-growing Alkanna tinctoria.</title>
        <authorList>
            <person name="Rat A."/>
            <person name="Naranjo H.D."/>
            <person name="Lebbe L."/>
            <person name="Cnockaert M."/>
            <person name="Krigas N."/>
            <person name="Grigoriadou K."/>
            <person name="Maloupa E."/>
            <person name="Willems A."/>
        </authorList>
    </citation>
    <scope>NUCLEOTIDE SEQUENCE [LARGE SCALE GENOMIC DNA]</scope>
    <source>
        <strain evidence="5">LMG 31523</strain>
    </source>
</reference>
<keyword evidence="2 3" id="KW-0732">Signal</keyword>
<dbReference type="EMBL" id="JAAGBB010000017">
    <property type="protein sequence ID" value="MBR0665785.1"/>
    <property type="molecule type" value="Genomic_DNA"/>
</dbReference>
<dbReference type="Pfam" id="PF13343">
    <property type="entry name" value="SBP_bac_6"/>
    <property type="match status" value="1"/>
</dbReference>
<keyword evidence="5" id="KW-1185">Reference proteome</keyword>
<dbReference type="CDD" id="cd13542">
    <property type="entry name" value="PBP2_FutA1_ilke"/>
    <property type="match status" value="1"/>
</dbReference>
<evidence type="ECO:0000256" key="2">
    <source>
        <dbReference type="ARBA" id="ARBA00022729"/>
    </source>
</evidence>
<dbReference type="PANTHER" id="PTHR30006">
    <property type="entry name" value="THIAMINE-BINDING PERIPLASMIC PROTEIN-RELATED"/>
    <property type="match status" value="1"/>
</dbReference>
<feature type="signal peptide" evidence="3">
    <location>
        <begin position="1"/>
        <end position="27"/>
    </location>
</feature>
<feature type="chain" id="PRO_5046660336" evidence="3">
    <location>
        <begin position="28"/>
        <end position="349"/>
    </location>
</feature>
<evidence type="ECO:0000313" key="4">
    <source>
        <dbReference type="EMBL" id="MBR0665785.1"/>
    </source>
</evidence>
<sequence>MAMHRRSFVHLAASAFAVSALAFPALAQAPSQELNIYSARHYPTDRQLYDTFTRETGIRIRLVEGDADQLVARVQSEGRNSPADVFITVDAARLARAKEAGILAAHGSALINQRVPEALRDRDGTWFAVTQRGRVIMYDKERGLPQGLARYEDLADPRFRGMICVRSGSHPYNAAMVASILAADGAPATEAWARGLVANFARPPQGGDRDQFRAIPSGQCQIAISNTYYLGHFGRSESAEDQALFRRIGVIFPNQGQGDRGTHVNISGAALVTTAPNRANAVRFLEYMTGHEAQEIFALANMEYPVVADAPLHPALQAMGRFRAEPVNAERLAANVAEGLQIIQRAGWR</sequence>
<dbReference type="Gene3D" id="3.40.190.10">
    <property type="entry name" value="Periplasmic binding protein-like II"/>
    <property type="match status" value="2"/>
</dbReference>
<protein>
    <submittedName>
        <fullName evidence="4">Fe(3+) ABC transporter substrate-binding protein</fullName>
    </submittedName>
</protein>
<dbReference type="PIRSF" id="PIRSF002825">
    <property type="entry name" value="CfbpA"/>
    <property type="match status" value="1"/>
</dbReference>
<name>A0ABS5EZQ9_9PROT</name>
<gene>
    <name evidence="4" type="ORF">GXW71_15610</name>
</gene>